<feature type="transmembrane region" description="Helical" evidence="8">
    <location>
        <begin position="77"/>
        <end position="96"/>
    </location>
</feature>
<feature type="transmembrane region" description="Helical" evidence="8">
    <location>
        <begin position="164"/>
        <end position="183"/>
    </location>
</feature>
<keyword evidence="4 8" id="KW-0812">Transmembrane</keyword>
<name>A0A7W7HZ26_9ACTN</name>
<dbReference type="GO" id="GO:0022857">
    <property type="term" value="F:transmembrane transporter activity"/>
    <property type="evidence" value="ECO:0007669"/>
    <property type="project" value="InterPro"/>
</dbReference>
<dbReference type="RefSeq" id="WP_184994667.1">
    <property type="nucleotide sequence ID" value="NZ_BOMK01000010.1"/>
</dbReference>
<dbReference type="InterPro" id="IPR036259">
    <property type="entry name" value="MFS_trans_sf"/>
</dbReference>
<comment type="subcellular location">
    <subcellularLocation>
        <location evidence="1">Cell membrane</location>
        <topology evidence="1">Multi-pass membrane protein</topology>
    </subcellularLocation>
</comment>
<feature type="transmembrane region" description="Helical" evidence="8">
    <location>
        <begin position="264"/>
        <end position="289"/>
    </location>
</feature>
<dbReference type="InterPro" id="IPR020846">
    <property type="entry name" value="MFS_dom"/>
</dbReference>
<evidence type="ECO:0000256" key="6">
    <source>
        <dbReference type="ARBA" id="ARBA00023136"/>
    </source>
</evidence>
<dbReference type="PROSITE" id="PS50850">
    <property type="entry name" value="MFS"/>
    <property type="match status" value="1"/>
</dbReference>
<dbReference type="PANTHER" id="PTHR42718">
    <property type="entry name" value="MAJOR FACILITATOR SUPERFAMILY MULTIDRUG TRANSPORTER MFSC"/>
    <property type="match status" value="1"/>
</dbReference>
<dbReference type="EMBL" id="JACHNH010000001">
    <property type="protein sequence ID" value="MBB4763331.1"/>
    <property type="molecule type" value="Genomic_DNA"/>
</dbReference>
<feature type="transmembrane region" description="Helical" evidence="8">
    <location>
        <begin position="195"/>
        <end position="214"/>
    </location>
</feature>
<dbReference type="InterPro" id="IPR004638">
    <property type="entry name" value="EmrB-like"/>
</dbReference>
<dbReference type="InterPro" id="IPR011701">
    <property type="entry name" value="MFS"/>
</dbReference>
<gene>
    <name evidence="10" type="ORF">BJ971_003887</name>
</gene>
<sequence>MTDAERPGLVLLTAAGATFLAFLDTTVVNIAFPALQRDFPDSSLADLSWALTGYGVLFAALLIPAGRLADVTGRRRLFGASVLAFVLTSLLVAIAPSVPFLIAARVLQGAAAAGMIPAALGLVLASTPPARRTNAVGLWAAAGSLAAAAGPSLGGLLIDAFGWRAVFLINVPIGLSLVYLTVTRLPADRDTGRRLPDLAGTVLVAAGIALAVLGLTQGSGWGWADARTLACLIGAAALLPLALFRSMRHPAPAIETDLWRSRVFSAAGLASLTFGMAMFASLLLGPIFLTMVWDYSILKAGLAVSPGALASAVAAVIVGRRATPRGQRIAMIVAALVFSGVCYWLYASLTVEPRYLAVFLPANLISGAAVGVVMTAVSAAAAASLPPQRFAGGTGMVIAARQLGGALGIAAMAAILTERAAAGVDGLLDVMLFCAAVSVVTAATGLALFDKPATEPPRSPDRADRSARTAAS</sequence>
<feature type="region of interest" description="Disordered" evidence="7">
    <location>
        <begin position="451"/>
        <end position="472"/>
    </location>
</feature>
<dbReference type="AlphaFoldDB" id="A0A7W7HZ26"/>
<feature type="transmembrane region" description="Helical" evidence="8">
    <location>
        <begin position="136"/>
        <end position="158"/>
    </location>
</feature>
<evidence type="ECO:0000256" key="8">
    <source>
        <dbReference type="SAM" id="Phobius"/>
    </source>
</evidence>
<feature type="domain" description="Major facilitator superfamily (MFS) profile" evidence="9">
    <location>
        <begin position="10"/>
        <end position="453"/>
    </location>
</feature>
<feature type="transmembrane region" description="Helical" evidence="8">
    <location>
        <begin position="102"/>
        <end position="124"/>
    </location>
</feature>
<dbReference type="Gene3D" id="1.20.1720.10">
    <property type="entry name" value="Multidrug resistance protein D"/>
    <property type="match status" value="1"/>
</dbReference>
<dbReference type="PRINTS" id="PR01036">
    <property type="entry name" value="TCRTETB"/>
</dbReference>
<evidence type="ECO:0000313" key="11">
    <source>
        <dbReference type="Proteomes" id="UP000578112"/>
    </source>
</evidence>
<accession>A0A7W7HZ26</accession>
<feature type="transmembrane region" description="Helical" evidence="8">
    <location>
        <begin position="47"/>
        <end position="65"/>
    </location>
</feature>
<keyword evidence="3" id="KW-1003">Cell membrane</keyword>
<dbReference type="NCBIfam" id="TIGR00711">
    <property type="entry name" value="efflux_EmrB"/>
    <property type="match status" value="1"/>
</dbReference>
<feature type="transmembrane region" description="Helical" evidence="8">
    <location>
        <begin position="428"/>
        <end position="449"/>
    </location>
</feature>
<organism evidence="10 11">
    <name type="scientific">Actinoplanes digitatis</name>
    <dbReference type="NCBI Taxonomy" id="1868"/>
    <lineage>
        <taxon>Bacteria</taxon>
        <taxon>Bacillati</taxon>
        <taxon>Actinomycetota</taxon>
        <taxon>Actinomycetes</taxon>
        <taxon>Micromonosporales</taxon>
        <taxon>Micromonosporaceae</taxon>
        <taxon>Actinoplanes</taxon>
    </lineage>
</organism>
<feature type="transmembrane region" description="Helical" evidence="8">
    <location>
        <begin position="295"/>
        <end position="317"/>
    </location>
</feature>
<evidence type="ECO:0000313" key="10">
    <source>
        <dbReference type="EMBL" id="MBB4763331.1"/>
    </source>
</evidence>
<dbReference type="Pfam" id="PF07690">
    <property type="entry name" value="MFS_1"/>
    <property type="match status" value="1"/>
</dbReference>
<evidence type="ECO:0000256" key="3">
    <source>
        <dbReference type="ARBA" id="ARBA00022475"/>
    </source>
</evidence>
<dbReference type="GO" id="GO:0005886">
    <property type="term" value="C:plasma membrane"/>
    <property type="evidence" value="ECO:0007669"/>
    <property type="project" value="UniProtKB-SubCell"/>
</dbReference>
<keyword evidence="5 8" id="KW-1133">Transmembrane helix</keyword>
<feature type="transmembrane region" description="Helical" evidence="8">
    <location>
        <begin position="358"/>
        <end position="383"/>
    </location>
</feature>
<keyword evidence="11" id="KW-1185">Reference proteome</keyword>
<reference evidence="10 11" key="1">
    <citation type="submission" date="2020-08" db="EMBL/GenBank/DDBJ databases">
        <title>Sequencing the genomes of 1000 actinobacteria strains.</title>
        <authorList>
            <person name="Klenk H.-P."/>
        </authorList>
    </citation>
    <scope>NUCLEOTIDE SEQUENCE [LARGE SCALE GENOMIC DNA]</scope>
    <source>
        <strain evidence="10 11">DSM 43149</strain>
    </source>
</reference>
<feature type="transmembrane region" description="Helical" evidence="8">
    <location>
        <begin position="395"/>
        <end position="416"/>
    </location>
</feature>
<evidence type="ECO:0000259" key="9">
    <source>
        <dbReference type="PROSITE" id="PS50850"/>
    </source>
</evidence>
<evidence type="ECO:0000256" key="1">
    <source>
        <dbReference type="ARBA" id="ARBA00004651"/>
    </source>
</evidence>
<evidence type="ECO:0000256" key="4">
    <source>
        <dbReference type="ARBA" id="ARBA00022692"/>
    </source>
</evidence>
<keyword evidence="6 8" id="KW-0472">Membrane</keyword>
<evidence type="ECO:0000256" key="2">
    <source>
        <dbReference type="ARBA" id="ARBA00022448"/>
    </source>
</evidence>
<keyword evidence="2" id="KW-0813">Transport</keyword>
<dbReference type="Proteomes" id="UP000578112">
    <property type="component" value="Unassembled WGS sequence"/>
</dbReference>
<proteinExistence type="predicted"/>
<evidence type="ECO:0000256" key="5">
    <source>
        <dbReference type="ARBA" id="ARBA00022989"/>
    </source>
</evidence>
<evidence type="ECO:0000256" key="7">
    <source>
        <dbReference type="SAM" id="MobiDB-lite"/>
    </source>
</evidence>
<dbReference type="SUPFAM" id="SSF103473">
    <property type="entry name" value="MFS general substrate transporter"/>
    <property type="match status" value="1"/>
</dbReference>
<feature type="transmembrane region" description="Helical" evidence="8">
    <location>
        <begin position="329"/>
        <end position="346"/>
    </location>
</feature>
<feature type="compositionally biased region" description="Basic and acidic residues" evidence="7">
    <location>
        <begin position="458"/>
        <end position="472"/>
    </location>
</feature>
<protein>
    <submittedName>
        <fullName evidence="10">EmrB/QacA subfamily drug resistance transporter</fullName>
    </submittedName>
</protein>
<feature type="transmembrane region" description="Helical" evidence="8">
    <location>
        <begin position="226"/>
        <end position="244"/>
    </location>
</feature>
<comment type="caution">
    <text evidence="10">The sequence shown here is derived from an EMBL/GenBank/DDBJ whole genome shotgun (WGS) entry which is preliminary data.</text>
</comment>
<dbReference type="Gene3D" id="1.20.1250.20">
    <property type="entry name" value="MFS general substrate transporter like domains"/>
    <property type="match status" value="1"/>
</dbReference>
<dbReference type="PANTHER" id="PTHR42718:SF48">
    <property type="entry name" value="CONSERVED TWO-DOMAIN MEMBRANE PROTEIN-RELATED"/>
    <property type="match status" value="1"/>
</dbReference>